<comment type="caution">
    <text evidence="1">The sequence shown here is derived from an EMBL/GenBank/DDBJ whole genome shotgun (WGS) entry which is preliminary data.</text>
</comment>
<name>A0ABS5TAK8_9ACTN</name>
<dbReference type="Proteomes" id="UP001197247">
    <property type="component" value="Unassembled WGS sequence"/>
</dbReference>
<evidence type="ECO:0000313" key="2">
    <source>
        <dbReference type="Proteomes" id="UP001197247"/>
    </source>
</evidence>
<organism evidence="1 2">
    <name type="scientific">Kineosporia corallincola</name>
    <dbReference type="NCBI Taxonomy" id="2835133"/>
    <lineage>
        <taxon>Bacteria</taxon>
        <taxon>Bacillati</taxon>
        <taxon>Actinomycetota</taxon>
        <taxon>Actinomycetes</taxon>
        <taxon>Kineosporiales</taxon>
        <taxon>Kineosporiaceae</taxon>
        <taxon>Kineosporia</taxon>
    </lineage>
</organism>
<reference evidence="1 2" key="1">
    <citation type="submission" date="2021-05" db="EMBL/GenBank/DDBJ databases">
        <title>Kineosporia and Streptomyces sp. nov. two new marine actinobacteria isolated from Coral.</title>
        <authorList>
            <person name="Buangrab K."/>
            <person name="Sutthacheep M."/>
            <person name="Yeemin T."/>
            <person name="Harunari E."/>
            <person name="Igarashi Y."/>
            <person name="Kanchanasin P."/>
            <person name="Tanasupawat S."/>
            <person name="Phongsopitanun W."/>
        </authorList>
    </citation>
    <scope>NUCLEOTIDE SEQUENCE [LARGE SCALE GENOMIC DNA]</scope>
    <source>
        <strain evidence="1 2">J2-2</strain>
    </source>
</reference>
<gene>
    <name evidence="1" type="ORF">KIH74_04105</name>
</gene>
<evidence type="ECO:0000313" key="1">
    <source>
        <dbReference type="EMBL" id="MBT0768091.1"/>
    </source>
</evidence>
<dbReference type="RefSeq" id="WP_214154346.1">
    <property type="nucleotide sequence ID" value="NZ_JAHBAY010000001.1"/>
</dbReference>
<dbReference type="EMBL" id="JAHBAY010000001">
    <property type="protein sequence ID" value="MBT0768091.1"/>
    <property type="molecule type" value="Genomic_DNA"/>
</dbReference>
<sequence length="57" mass="6247">MNNPMEWVVQDLGPGRIGSFGSVHEALNGEAIHGRVALVQRFTRVRMGGLKRFAGLL</sequence>
<proteinExistence type="predicted"/>
<accession>A0ABS5TAK8</accession>
<protein>
    <submittedName>
        <fullName evidence="1">Uncharacterized protein</fullName>
    </submittedName>
</protein>
<keyword evidence="2" id="KW-1185">Reference proteome</keyword>